<evidence type="ECO:0000313" key="10">
    <source>
        <dbReference type="EMBL" id="BBP42774.1"/>
    </source>
</evidence>
<dbReference type="RefSeq" id="WP_243831478.1">
    <property type="nucleotide sequence ID" value="NZ_AP021888.1"/>
</dbReference>
<feature type="active site" description="Proton donor/acceptor" evidence="7">
    <location>
        <position position="274"/>
    </location>
</feature>
<dbReference type="EMBL" id="AP021888">
    <property type="protein sequence ID" value="BBP42774.1"/>
    <property type="molecule type" value="Genomic_DNA"/>
</dbReference>
<evidence type="ECO:0000256" key="6">
    <source>
        <dbReference type="ARBA" id="ARBA00023049"/>
    </source>
</evidence>
<proteinExistence type="inferred from homology"/>
<evidence type="ECO:0000259" key="9">
    <source>
        <dbReference type="PROSITE" id="PS52035"/>
    </source>
</evidence>
<reference evidence="11" key="1">
    <citation type="submission" date="2019-11" db="EMBL/GenBank/DDBJ databases">
        <title>Isolation and characterization of two novel species in the genus Thiomicrorhabdus.</title>
        <authorList>
            <person name="Mochizuki J."/>
            <person name="Kojima H."/>
            <person name="Fukui M."/>
        </authorList>
    </citation>
    <scope>NUCLEOTIDE SEQUENCE [LARGE SCALE GENOMIC DNA]</scope>
    <source>
        <strain evidence="11">AkT22</strain>
    </source>
</reference>
<evidence type="ECO:0000256" key="4">
    <source>
        <dbReference type="ARBA" id="ARBA00022801"/>
    </source>
</evidence>
<dbReference type="PANTHER" id="PTHR11705">
    <property type="entry name" value="PROTEASE FAMILY M14 CARBOXYPEPTIDASE A,B"/>
    <property type="match status" value="1"/>
</dbReference>
<keyword evidence="3" id="KW-0645">Protease</keyword>
<feature type="domain" description="Peptidase M14" evidence="9">
    <location>
        <begin position="39"/>
        <end position="298"/>
    </location>
</feature>
<feature type="signal peptide" evidence="8">
    <location>
        <begin position="1"/>
        <end position="26"/>
    </location>
</feature>
<evidence type="ECO:0000256" key="8">
    <source>
        <dbReference type="SAM" id="SignalP"/>
    </source>
</evidence>
<dbReference type="SUPFAM" id="SSF53187">
    <property type="entry name" value="Zn-dependent exopeptidases"/>
    <property type="match status" value="1"/>
</dbReference>
<dbReference type="GO" id="GO:0006508">
    <property type="term" value="P:proteolysis"/>
    <property type="evidence" value="ECO:0007669"/>
    <property type="project" value="UniProtKB-KW"/>
</dbReference>
<sequence length="309" mass="35284">MKPSKLTQMIRLSSLVLPLWFNVTLAAEQPKAVIAEQFDPVQMQEKAALDSYCQAFAKKLRTVTYEGCLALDLHTSQNYQSIQGRPLTYREIMPNPKLPPKGKVLFVGGIHGDEYSAISLGYLWLQSLLKHPEENSYHWLFLPLANPDGLLSSVPSQRQNASGVDLNRNFPTPDWNDSALKLWKKHTRSNPRRYPGPFAESEPETKWMVNFIKRYKPDVILSLHAPYGLLDYDGPDYATPDQIGHLKLHQLGTYPGSLGRYAGEFLNIPVLTIELEHAGKLPSEKENYQMWRDFEAWVDEKLSIKEVDF</sequence>
<name>A0A6F8PL37_9GAMM</name>
<dbReference type="Proteomes" id="UP000501466">
    <property type="component" value="Chromosome"/>
</dbReference>
<dbReference type="GO" id="GO:0005615">
    <property type="term" value="C:extracellular space"/>
    <property type="evidence" value="ECO:0007669"/>
    <property type="project" value="TreeGrafter"/>
</dbReference>
<comment type="cofactor">
    <cofactor evidence="1">
        <name>Zn(2+)</name>
        <dbReference type="ChEBI" id="CHEBI:29105"/>
    </cofactor>
</comment>
<dbReference type="GO" id="GO:0008270">
    <property type="term" value="F:zinc ion binding"/>
    <property type="evidence" value="ECO:0007669"/>
    <property type="project" value="InterPro"/>
</dbReference>
<gene>
    <name evidence="10" type="ORF">THMIRHAT_05200</name>
</gene>
<keyword evidence="8" id="KW-0732">Signal</keyword>
<evidence type="ECO:0000256" key="5">
    <source>
        <dbReference type="ARBA" id="ARBA00022833"/>
    </source>
</evidence>
<dbReference type="Pfam" id="PF00246">
    <property type="entry name" value="Peptidase_M14"/>
    <property type="match status" value="1"/>
</dbReference>
<dbReference type="PANTHER" id="PTHR11705:SF143">
    <property type="entry name" value="SLL0236 PROTEIN"/>
    <property type="match status" value="1"/>
</dbReference>
<dbReference type="SMART" id="SM00631">
    <property type="entry name" value="Zn_pept"/>
    <property type="match status" value="1"/>
</dbReference>
<evidence type="ECO:0000256" key="1">
    <source>
        <dbReference type="ARBA" id="ARBA00001947"/>
    </source>
</evidence>
<dbReference type="InterPro" id="IPR000834">
    <property type="entry name" value="Peptidase_M14"/>
</dbReference>
<organism evidence="10 11">
    <name type="scientific">Thiosulfativibrio zosterae</name>
    <dbReference type="NCBI Taxonomy" id="2675053"/>
    <lineage>
        <taxon>Bacteria</taxon>
        <taxon>Pseudomonadati</taxon>
        <taxon>Pseudomonadota</taxon>
        <taxon>Gammaproteobacteria</taxon>
        <taxon>Thiotrichales</taxon>
        <taxon>Piscirickettsiaceae</taxon>
        <taxon>Thiosulfativibrio</taxon>
    </lineage>
</organism>
<evidence type="ECO:0000313" key="11">
    <source>
        <dbReference type="Proteomes" id="UP000501466"/>
    </source>
</evidence>
<keyword evidence="5" id="KW-0862">Zinc</keyword>
<dbReference type="Gene3D" id="3.40.630.10">
    <property type="entry name" value="Zn peptidases"/>
    <property type="match status" value="1"/>
</dbReference>
<keyword evidence="11" id="KW-1185">Reference proteome</keyword>
<keyword evidence="4" id="KW-0378">Hydrolase</keyword>
<accession>A0A6F8PL37</accession>
<keyword evidence="6" id="KW-0482">Metalloprotease</keyword>
<dbReference type="AlphaFoldDB" id="A0A6F8PL37"/>
<feature type="chain" id="PRO_5026235488" description="Peptidase M14 domain-containing protein" evidence="8">
    <location>
        <begin position="27"/>
        <end position="309"/>
    </location>
</feature>
<evidence type="ECO:0000256" key="3">
    <source>
        <dbReference type="ARBA" id="ARBA00022670"/>
    </source>
</evidence>
<dbReference type="GO" id="GO:0004181">
    <property type="term" value="F:metallocarboxypeptidase activity"/>
    <property type="evidence" value="ECO:0007669"/>
    <property type="project" value="InterPro"/>
</dbReference>
<dbReference type="PROSITE" id="PS52035">
    <property type="entry name" value="PEPTIDASE_M14"/>
    <property type="match status" value="1"/>
</dbReference>
<protein>
    <recommendedName>
        <fullName evidence="9">Peptidase M14 domain-containing protein</fullName>
    </recommendedName>
</protein>
<evidence type="ECO:0000256" key="7">
    <source>
        <dbReference type="PROSITE-ProRule" id="PRU01379"/>
    </source>
</evidence>
<evidence type="ECO:0000256" key="2">
    <source>
        <dbReference type="ARBA" id="ARBA00005988"/>
    </source>
</evidence>
<dbReference type="KEGG" id="tzo:THMIRHAT_05200"/>
<comment type="similarity">
    <text evidence="2 7">Belongs to the peptidase M14 family.</text>
</comment>